<dbReference type="OrthoDB" id="34571at2157"/>
<sequence>MVALLIAVTIYFVVQSLVPSSPYVPSYNVQYGTFVIQFYSSGYLNSVNVHGIKVIMDNEDTNNLKITSISNSTFSFSPSYYLQLESVPLSNGSIRSAFVNTTEIYLGSDTIIIPTSIKLYPGVYSIIFSDGNELNFNVSYNAS</sequence>
<protein>
    <submittedName>
        <fullName evidence="1">Uncharacterized protein</fullName>
    </submittedName>
</protein>
<proteinExistence type="predicted"/>
<reference evidence="1 2" key="1">
    <citation type="submission" date="2020-02" db="EMBL/GenBank/DDBJ databases">
        <title>Comparative genome analysis reveals the metabolism and evolution of the thermophilic archaeal genus Metallosphaera.</title>
        <authorList>
            <person name="Jiang C."/>
        </authorList>
    </citation>
    <scope>NUCLEOTIDE SEQUENCE [LARGE SCALE GENOMIC DNA]</scope>
    <source>
        <strain evidence="1 2">Ric-A</strain>
    </source>
</reference>
<dbReference type="EMBL" id="CP049074">
    <property type="protein sequence ID" value="QKR01046.1"/>
    <property type="molecule type" value="Genomic_DNA"/>
</dbReference>
<organism evidence="1 2">
    <name type="scientific">Metallosphaera tengchongensis</name>
    <dbReference type="NCBI Taxonomy" id="1532350"/>
    <lineage>
        <taxon>Archaea</taxon>
        <taxon>Thermoproteota</taxon>
        <taxon>Thermoprotei</taxon>
        <taxon>Sulfolobales</taxon>
        <taxon>Sulfolobaceae</taxon>
        <taxon>Metallosphaera</taxon>
    </lineage>
</organism>
<dbReference type="AlphaFoldDB" id="A0A6N0NW19"/>
<dbReference type="KEGG" id="mten:GWK48_06715"/>
<evidence type="ECO:0000313" key="2">
    <source>
        <dbReference type="Proteomes" id="UP000509301"/>
    </source>
</evidence>
<keyword evidence="2" id="KW-1185">Reference proteome</keyword>
<evidence type="ECO:0000313" key="1">
    <source>
        <dbReference type="EMBL" id="QKR01046.1"/>
    </source>
</evidence>
<accession>A0A6N0NW19</accession>
<dbReference type="Proteomes" id="UP000509301">
    <property type="component" value="Chromosome"/>
</dbReference>
<name>A0A6N0NW19_9CREN</name>
<gene>
    <name evidence="1" type="ORF">GWK48_06715</name>
</gene>